<name>A0A0B7FAY0_THACB</name>
<protein>
    <submittedName>
        <fullName evidence="1">Uncharacterized protein</fullName>
    </submittedName>
</protein>
<dbReference type="Proteomes" id="UP000059188">
    <property type="component" value="Unassembled WGS sequence"/>
</dbReference>
<evidence type="ECO:0000313" key="1">
    <source>
        <dbReference type="EMBL" id="CEL55211.1"/>
    </source>
</evidence>
<sequence>MLDHWKVSTATPERRHEFGVKPPQCTIITLPRNKLTTASPIEDTRFTIRSTLEIEWPQIKKLYCLLD</sequence>
<organism evidence="1 2">
    <name type="scientific">Thanatephorus cucumeris (strain AG1-IB / isolate 7/3/14)</name>
    <name type="common">Lettuce bottom rot fungus</name>
    <name type="synonym">Rhizoctonia solani</name>
    <dbReference type="NCBI Taxonomy" id="1108050"/>
    <lineage>
        <taxon>Eukaryota</taxon>
        <taxon>Fungi</taxon>
        <taxon>Dikarya</taxon>
        <taxon>Basidiomycota</taxon>
        <taxon>Agaricomycotina</taxon>
        <taxon>Agaricomycetes</taxon>
        <taxon>Cantharellales</taxon>
        <taxon>Ceratobasidiaceae</taxon>
        <taxon>Rhizoctonia</taxon>
        <taxon>Rhizoctonia solani AG-1</taxon>
    </lineage>
</organism>
<gene>
    <name evidence="1" type="ORF">RSOLAG1IB_01219</name>
</gene>
<accession>A0A0B7FAY0</accession>
<reference evidence="1 2" key="1">
    <citation type="submission" date="2014-11" db="EMBL/GenBank/DDBJ databases">
        <authorList>
            <person name="Wibberg Daniel"/>
        </authorList>
    </citation>
    <scope>NUCLEOTIDE SEQUENCE [LARGE SCALE GENOMIC DNA]</scope>
    <source>
        <strain evidence="1">Rhizoctonia solani AG1-IB 7/3/14</strain>
    </source>
</reference>
<dbReference type="EMBL" id="LN679101">
    <property type="protein sequence ID" value="CEL55211.1"/>
    <property type="molecule type" value="Genomic_DNA"/>
</dbReference>
<evidence type="ECO:0000313" key="2">
    <source>
        <dbReference type="Proteomes" id="UP000059188"/>
    </source>
</evidence>
<keyword evidence="2" id="KW-1185">Reference proteome</keyword>
<proteinExistence type="predicted"/>
<dbReference type="AlphaFoldDB" id="A0A0B7FAY0"/>